<dbReference type="InterPro" id="IPR032630">
    <property type="entry name" value="P_typ_ATPase_c"/>
</dbReference>
<evidence type="ECO:0000256" key="13">
    <source>
        <dbReference type="ARBA" id="ARBA00049128"/>
    </source>
</evidence>
<feature type="transmembrane region" description="Helical" evidence="14">
    <location>
        <begin position="1047"/>
        <end position="1064"/>
    </location>
</feature>
<dbReference type="SFLD" id="SFLDS00003">
    <property type="entry name" value="Haloacid_Dehalogenase"/>
    <property type="match status" value="1"/>
</dbReference>
<dbReference type="Gene3D" id="2.70.150.10">
    <property type="entry name" value="Calcium-transporting ATPase, cytoplasmic transduction domain A"/>
    <property type="match status" value="1"/>
</dbReference>
<dbReference type="InterPro" id="IPR044492">
    <property type="entry name" value="P_typ_ATPase_HD_dom"/>
</dbReference>
<keyword evidence="20" id="KW-1185">Reference proteome</keyword>
<evidence type="ECO:0000256" key="6">
    <source>
        <dbReference type="ARBA" id="ARBA00022741"/>
    </source>
</evidence>
<dbReference type="Pfam" id="PF16212">
    <property type="entry name" value="PhoLip_ATPase_C"/>
    <property type="match status" value="1"/>
</dbReference>
<evidence type="ECO:0000256" key="4">
    <source>
        <dbReference type="ARBA" id="ARBA00022692"/>
    </source>
</evidence>
<evidence type="ECO:0000313" key="20">
    <source>
        <dbReference type="Proteomes" id="UP000422736"/>
    </source>
</evidence>
<feature type="domain" description="P-type ATPase N-terminal" evidence="17">
    <location>
        <begin position="163"/>
        <end position="219"/>
    </location>
</feature>
<evidence type="ECO:0000256" key="9">
    <source>
        <dbReference type="ARBA" id="ARBA00022967"/>
    </source>
</evidence>
<dbReference type="InterPro" id="IPR036412">
    <property type="entry name" value="HAD-like_sf"/>
</dbReference>
<dbReference type="SUPFAM" id="SSF81653">
    <property type="entry name" value="Calcium ATPase, transduction domain A"/>
    <property type="match status" value="1"/>
</dbReference>
<keyword evidence="7 14" id="KW-0067">ATP-binding</keyword>
<dbReference type="EMBL" id="CP015061">
    <property type="protein sequence ID" value="QGN18176.1"/>
    <property type="molecule type" value="Genomic_DNA"/>
</dbReference>
<dbReference type="PANTHER" id="PTHR24092:SF5">
    <property type="entry name" value="PHOSPHOLIPID-TRANSPORTING ATPASE"/>
    <property type="match status" value="1"/>
</dbReference>
<feature type="transmembrane region" description="Helical" evidence="14">
    <location>
        <begin position="1018"/>
        <end position="1035"/>
    </location>
</feature>
<dbReference type="InterPro" id="IPR006539">
    <property type="entry name" value="P-type_ATPase_IV"/>
</dbReference>
<feature type="compositionally biased region" description="Polar residues" evidence="15">
    <location>
        <begin position="10"/>
        <end position="24"/>
    </location>
</feature>
<keyword evidence="4 14" id="KW-0812">Transmembrane</keyword>
<evidence type="ECO:0000256" key="7">
    <source>
        <dbReference type="ARBA" id="ARBA00022840"/>
    </source>
</evidence>
<dbReference type="InterPro" id="IPR032631">
    <property type="entry name" value="P-type_ATPase_N"/>
</dbReference>
<dbReference type="NCBIfam" id="TIGR01652">
    <property type="entry name" value="ATPase-Plipid"/>
    <property type="match status" value="1"/>
</dbReference>
<dbReference type="SFLD" id="SFLDG00002">
    <property type="entry name" value="C1.7:_P-type_atpase_like"/>
    <property type="match status" value="1"/>
</dbReference>
<evidence type="ECO:0000259" key="16">
    <source>
        <dbReference type="Pfam" id="PF00122"/>
    </source>
</evidence>
<reference evidence="19 20" key="2">
    <citation type="submission" date="2019-11" db="EMBL/GenBank/DDBJ databases">
        <authorList>
            <person name="Lu H."/>
        </authorList>
    </citation>
    <scope>NUCLEOTIDE SEQUENCE [LARGE SCALE GENOMIC DNA]</scope>
    <source>
        <strain evidence="19 20">FIM1</strain>
    </source>
</reference>
<evidence type="ECO:0000256" key="10">
    <source>
        <dbReference type="ARBA" id="ARBA00022989"/>
    </source>
</evidence>
<dbReference type="SUPFAM" id="SSF81665">
    <property type="entry name" value="Calcium ATPase, transmembrane domain M"/>
    <property type="match status" value="1"/>
</dbReference>
<accession>A0ABX6F164</accession>
<dbReference type="NCBIfam" id="TIGR01494">
    <property type="entry name" value="ATPase_P-type"/>
    <property type="match status" value="2"/>
</dbReference>
<dbReference type="SFLD" id="SFLDF00027">
    <property type="entry name" value="p-type_atpase"/>
    <property type="match status" value="1"/>
</dbReference>
<dbReference type="InterPro" id="IPR023299">
    <property type="entry name" value="ATPase_P-typ_cyto_dom_N"/>
</dbReference>
<dbReference type="EC" id="7.6.2.1" evidence="14"/>
<dbReference type="SUPFAM" id="SSF81660">
    <property type="entry name" value="Metal cation-transporting ATPase, ATP-binding domain N"/>
    <property type="match status" value="1"/>
</dbReference>
<comment type="catalytic activity">
    <reaction evidence="13">
        <text>a 1,2-diacyl-sn-glycero-3-phosphoethanolamine(out) + ATP + H2O = a 1,2-diacyl-sn-glycero-3-phosphoethanolamine(in) + ADP + phosphate + H(+)</text>
        <dbReference type="Rhea" id="RHEA:66132"/>
        <dbReference type="ChEBI" id="CHEBI:15377"/>
        <dbReference type="ChEBI" id="CHEBI:15378"/>
        <dbReference type="ChEBI" id="CHEBI:30616"/>
        <dbReference type="ChEBI" id="CHEBI:43474"/>
        <dbReference type="ChEBI" id="CHEBI:64612"/>
        <dbReference type="ChEBI" id="CHEBI:456216"/>
    </reaction>
    <physiologicalReaction direction="left-to-right" evidence="13">
        <dbReference type="Rhea" id="RHEA:66133"/>
    </physiologicalReaction>
</comment>
<dbReference type="PRINTS" id="PR00119">
    <property type="entry name" value="CATATPASE"/>
</dbReference>
<comment type="similarity">
    <text evidence="3 14">Belongs to the cation transport ATPase (P-type) (TC 3.A.3) family. Type IV subfamily.</text>
</comment>
<evidence type="ECO:0000256" key="2">
    <source>
        <dbReference type="ARBA" id="ARBA00004308"/>
    </source>
</evidence>
<dbReference type="Pfam" id="PF16209">
    <property type="entry name" value="PhoLip_ATPase_N"/>
    <property type="match status" value="1"/>
</dbReference>
<dbReference type="PROSITE" id="PS00154">
    <property type="entry name" value="ATPASE_E1_E2"/>
    <property type="match status" value="1"/>
</dbReference>
<keyword evidence="11 14" id="KW-0472">Membrane</keyword>
<feature type="transmembrane region" description="Helical" evidence="14">
    <location>
        <begin position="416"/>
        <end position="435"/>
    </location>
</feature>
<feature type="transmembrane region" description="Helical" evidence="14">
    <location>
        <begin position="225"/>
        <end position="242"/>
    </location>
</feature>
<feature type="transmembrane region" description="Helical" evidence="14">
    <location>
        <begin position="447"/>
        <end position="466"/>
    </location>
</feature>
<comment type="catalytic activity">
    <reaction evidence="12 14">
        <text>ATP + H2O + phospholipidSide 1 = ADP + phosphate + phospholipidSide 2.</text>
        <dbReference type="EC" id="7.6.2.1"/>
    </reaction>
</comment>
<dbReference type="Pfam" id="PF00122">
    <property type="entry name" value="E1-E2_ATPase"/>
    <property type="match status" value="1"/>
</dbReference>
<evidence type="ECO:0000256" key="14">
    <source>
        <dbReference type="RuleBase" id="RU362033"/>
    </source>
</evidence>
<dbReference type="SUPFAM" id="SSF56784">
    <property type="entry name" value="HAD-like"/>
    <property type="match status" value="1"/>
</dbReference>
<keyword evidence="8 14" id="KW-0460">Magnesium</keyword>
<sequence>MSFSPPPGSQLPNKNLKSSQNPTKNTDRDSFDLQFEDSLDAAFESLQVPEGSRQKDNNTAFEDFEMKSMHSDHQTSMLNSDVDTAPLINNSSNPGRLSLHNDRNAQYTNNSIWLKAKSWFESSFSGSKSKHSSLSAYNTSSSTTNTTKIELNDQNVEREIHPATTPIYDRKKYPSNVVSNAKYNPFTFIPIILYEQFKFFFNLYFLLVALSQAIPQLRIGYLSSYIVPLAFVLTVTMSKEAMDDINRRKRDRESNNELYEVVNKPGPVPSKDLKVGDIIKLKKGSRVPADVVVLQTNEPNGESFIKTDQLDGETDWKLRLACPLTQTLTENDIFNNITITASAPEHSIHKFNGKITYKDSTSAPLTVDNTMWENTVLASSAACVCCVVYTGRDTRQSMNTTKSSVKTGLLELEINGLSKILCACVFLLSIILVAFAGFDNKDWYVDIMRYLILFSTIIPVSLRVNLDLGKSVYAYKIEHDKQIKDTIVRTSTIPEDLGRIEYLLSDKTGTLTQNDMQLKKIHLGSVSYTNETMDIVSNFIQSMNSKTTVNTPATTRKSISERVIDLVTTLAICHNVTPTFEDGELTYQAASPDEIAIVKFTESVGLSLFKRDRNSISLFHDHSGMKLEYDIKMIFPFNSDSKRMGVIIFDKQKQEYWFLQKGADTVMSTIVVRNDWLDEETSNMAREGLRTLVIGRKKLTSNVFEQFEKEYSEASLTMMNREVHMQNVVKKYLENDLELLGLTGVEDKLQKDVKSSIELLRNAGIKIWMLTGDKVETARCVSISAKLIARGQYVHTVTKVNKPEGALRHLEYLQVNHNSCLLIDGESLGLYLQYYPDEFFEIVVNLPTVVACRCTPQQKADVALFIRHATGKRVCCIGDGGNDVSMIQSADVGVGIVGKEGKQASLAADFSITQFCHLTKLLLWHGRNSYKSSAKLSQFVIHRGLIISVCQAVYSICSMFEPLALYKGWLMVGYATCYTMAPVFSMTLDHDIDESLTTLYPELYKELTLGKSLSFKTFFVWVALSVFQGCVIQLASQSFTSLDESDFTKMVAISFTALVMNELIMVALEINTWNRIMVITEVVTFIVYFGSIPFLGEYFDLSYVTTTKFPAMVLVILLISVVPVWATKSIYRRLNPPNYAKVQQFSMV</sequence>
<dbReference type="Gene3D" id="3.40.50.1000">
    <property type="entry name" value="HAD superfamily/HAD-like"/>
    <property type="match status" value="1"/>
</dbReference>
<evidence type="ECO:0000313" key="19">
    <source>
        <dbReference type="EMBL" id="QGN18176.1"/>
    </source>
</evidence>
<evidence type="ECO:0000259" key="18">
    <source>
        <dbReference type="Pfam" id="PF16212"/>
    </source>
</evidence>
<evidence type="ECO:0000256" key="5">
    <source>
        <dbReference type="ARBA" id="ARBA00022723"/>
    </source>
</evidence>
<evidence type="ECO:0000256" key="8">
    <source>
        <dbReference type="ARBA" id="ARBA00022842"/>
    </source>
</evidence>
<keyword evidence="6 14" id="KW-0547">Nucleotide-binding</keyword>
<feature type="transmembrane region" description="Helical" evidence="14">
    <location>
        <begin position="1108"/>
        <end position="1126"/>
    </location>
</feature>
<feature type="domain" description="P-type ATPase A" evidence="16">
    <location>
        <begin position="268"/>
        <end position="313"/>
    </location>
</feature>
<evidence type="ECO:0000259" key="17">
    <source>
        <dbReference type="Pfam" id="PF16209"/>
    </source>
</evidence>
<dbReference type="InterPro" id="IPR059000">
    <property type="entry name" value="ATPase_P-type_domA"/>
</dbReference>
<dbReference type="InterPro" id="IPR018303">
    <property type="entry name" value="ATPase_P-typ_P_site"/>
</dbReference>
<keyword evidence="5" id="KW-0479">Metal-binding</keyword>
<dbReference type="PANTHER" id="PTHR24092">
    <property type="entry name" value="PROBABLE PHOSPHOLIPID-TRANSPORTING ATPASE"/>
    <property type="match status" value="1"/>
</dbReference>
<evidence type="ECO:0000256" key="12">
    <source>
        <dbReference type="ARBA" id="ARBA00034036"/>
    </source>
</evidence>
<dbReference type="Proteomes" id="UP000422736">
    <property type="component" value="Chromosome 7"/>
</dbReference>
<feature type="domain" description="P-type ATPase C-terminal" evidence="18">
    <location>
        <begin position="906"/>
        <end position="1136"/>
    </location>
</feature>
<feature type="transmembrane region" description="Helical" evidence="14">
    <location>
        <begin position="1076"/>
        <end position="1096"/>
    </location>
</feature>
<gene>
    <name evidence="19" type="primary">NEO1</name>
    <name evidence="19" type="ORF">FIM1_4499</name>
</gene>
<evidence type="ECO:0000256" key="1">
    <source>
        <dbReference type="ARBA" id="ARBA00004141"/>
    </source>
</evidence>
<dbReference type="Pfam" id="PF13246">
    <property type="entry name" value="Cation_ATPase"/>
    <property type="match status" value="1"/>
</dbReference>
<dbReference type="Gene3D" id="3.40.1110.10">
    <property type="entry name" value="Calcium-transporting ATPase, cytoplasmic domain N"/>
    <property type="match status" value="1"/>
</dbReference>
<name>A0ABX6F164_KLUMA</name>
<dbReference type="InterPro" id="IPR008250">
    <property type="entry name" value="ATPase_P-typ_transduc_dom_A_sf"/>
</dbReference>
<evidence type="ECO:0000256" key="15">
    <source>
        <dbReference type="SAM" id="MobiDB-lite"/>
    </source>
</evidence>
<comment type="subcellular location">
    <subcellularLocation>
        <location evidence="2">Endomembrane system</location>
    </subcellularLocation>
    <subcellularLocation>
        <location evidence="1 14">Membrane</location>
        <topology evidence="1 14">Multi-pass membrane protein</topology>
    </subcellularLocation>
</comment>
<reference evidence="19 20" key="1">
    <citation type="submission" date="2016-03" db="EMBL/GenBank/DDBJ databases">
        <title>How can Kluyveromyces marxianus grow so fast - potential evolutionary course in Saccharomyces Complex revealed by comparative genomics.</title>
        <authorList>
            <person name="Mo W."/>
            <person name="Lu W."/>
            <person name="Yang X."/>
            <person name="Qi J."/>
            <person name="Lv H."/>
        </authorList>
    </citation>
    <scope>NUCLEOTIDE SEQUENCE [LARGE SCALE GENOMIC DNA]</scope>
    <source>
        <strain evidence="19 20">FIM1</strain>
    </source>
</reference>
<evidence type="ECO:0000256" key="11">
    <source>
        <dbReference type="ARBA" id="ARBA00023136"/>
    </source>
</evidence>
<organism evidence="19 20">
    <name type="scientific">Kluyveromyces marxianus</name>
    <name type="common">Yeast</name>
    <name type="synonym">Candida kefyr</name>
    <dbReference type="NCBI Taxonomy" id="4911"/>
    <lineage>
        <taxon>Eukaryota</taxon>
        <taxon>Fungi</taxon>
        <taxon>Dikarya</taxon>
        <taxon>Ascomycota</taxon>
        <taxon>Saccharomycotina</taxon>
        <taxon>Saccharomycetes</taxon>
        <taxon>Saccharomycetales</taxon>
        <taxon>Saccharomycetaceae</taxon>
        <taxon>Kluyveromyces</taxon>
    </lineage>
</organism>
<proteinExistence type="inferred from homology"/>
<keyword evidence="9 14" id="KW-1278">Translocase</keyword>
<dbReference type="InterPro" id="IPR023298">
    <property type="entry name" value="ATPase_P-typ_TM_dom_sf"/>
</dbReference>
<protein>
    <recommendedName>
        <fullName evidence="14">Phospholipid-transporting ATPase</fullName>
        <ecNumber evidence="14">7.6.2.1</ecNumber>
    </recommendedName>
</protein>
<dbReference type="InterPro" id="IPR001757">
    <property type="entry name" value="P_typ_ATPase"/>
</dbReference>
<dbReference type="InterPro" id="IPR023214">
    <property type="entry name" value="HAD_sf"/>
</dbReference>
<evidence type="ECO:0000256" key="3">
    <source>
        <dbReference type="ARBA" id="ARBA00008109"/>
    </source>
</evidence>
<keyword evidence="10 14" id="KW-1133">Transmembrane helix</keyword>
<feature type="region of interest" description="Disordered" evidence="15">
    <location>
        <begin position="1"/>
        <end position="31"/>
    </location>
</feature>